<dbReference type="RefSeq" id="WP_108842963.1">
    <property type="nucleotide sequence ID" value="NZ_ONZI01000003.1"/>
</dbReference>
<sequence>MVTERARRQYLETMGIHLWVARHPLPNALASSLPEVEEVASSREAPLDHHQRLHALIDEFDRPESTPEPATPVPEGTPHESIRPVRSIKALLDTDTKTDRDQQNDAPVNAPAVRSSAPVVEEDGPAVASEVAVPVTRSPHEALRFSLQVAALDGRWLVLLMRDDALTAQEETLLNAIFRAGGVEPSAPLSCQRFGWPMMEGLPVDDALDEARQGFKAFLAGRRARGWNPERLLLFGQLSVLEEVLDVQDGRSRVLDLPLWQGPALESLDEASARRALWAAMGEWRRWWQVDVEVQQSDDV</sequence>
<feature type="region of interest" description="Disordered" evidence="1">
    <location>
        <begin position="58"/>
        <end position="125"/>
    </location>
</feature>
<feature type="compositionally biased region" description="Basic and acidic residues" evidence="1">
    <location>
        <begin position="92"/>
        <end position="103"/>
    </location>
</feature>
<dbReference type="Proteomes" id="UP000244934">
    <property type="component" value="Unassembled WGS sequence"/>
</dbReference>
<dbReference type="EMBL" id="ONZI01000003">
    <property type="protein sequence ID" value="SPJ34132.1"/>
    <property type="molecule type" value="Genomic_DNA"/>
</dbReference>
<organism evidence="2 3">
    <name type="scientific">Kushneria phyllosphaerae</name>
    <dbReference type="NCBI Taxonomy" id="2100822"/>
    <lineage>
        <taxon>Bacteria</taxon>
        <taxon>Pseudomonadati</taxon>
        <taxon>Pseudomonadota</taxon>
        <taxon>Gammaproteobacteria</taxon>
        <taxon>Oceanospirillales</taxon>
        <taxon>Halomonadaceae</taxon>
        <taxon>Kushneria</taxon>
    </lineage>
</organism>
<reference evidence="3" key="1">
    <citation type="submission" date="2018-03" db="EMBL/GenBank/DDBJ databases">
        <authorList>
            <person name="Navarro De La Torre S."/>
        </authorList>
    </citation>
    <scope>NUCLEOTIDE SEQUENCE [LARGE SCALE GENOMIC DNA]</scope>
    <source>
        <strain evidence="3">EAod3</strain>
    </source>
</reference>
<accession>A0A2R8CMR7</accession>
<dbReference type="OrthoDB" id="6362681at2"/>
<name>A0A2R8CMR7_9GAMM</name>
<evidence type="ECO:0000313" key="2">
    <source>
        <dbReference type="EMBL" id="SPJ34132.1"/>
    </source>
</evidence>
<dbReference type="AlphaFoldDB" id="A0A2R8CMR7"/>
<keyword evidence="3" id="KW-1185">Reference proteome</keyword>
<evidence type="ECO:0000256" key="1">
    <source>
        <dbReference type="SAM" id="MobiDB-lite"/>
    </source>
</evidence>
<gene>
    <name evidence="2" type="ORF">KSP9073_02165</name>
</gene>
<protein>
    <submittedName>
        <fullName evidence="2">Uncharacterized protein</fullName>
    </submittedName>
</protein>
<proteinExistence type="predicted"/>
<evidence type="ECO:0000313" key="3">
    <source>
        <dbReference type="Proteomes" id="UP000244934"/>
    </source>
</evidence>